<dbReference type="Proteomes" id="UP000581769">
    <property type="component" value="Unassembled WGS sequence"/>
</dbReference>
<accession>A0A840ILG2</accession>
<keyword evidence="3" id="KW-1185">Reference proteome</keyword>
<gene>
    <name evidence="2" type="ORF">BJY18_000646</name>
</gene>
<dbReference type="RefSeq" id="WP_184777499.1">
    <property type="nucleotide sequence ID" value="NZ_JACHMG010000001.1"/>
</dbReference>
<proteinExistence type="predicted"/>
<evidence type="ECO:0000256" key="1">
    <source>
        <dbReference type="SAM" id="MobiDB-lite"/>
    </source>
</evidence>
<comment type="caution">
    <text evidence="2">The sequence shown here is derived from an EMBL/GenBank/DDBJ whole genome shotgun (WGS) entry which is preliminary data.</text>
</comment>
<reference evidence="2 3" key="1">
    <citation type="submission" date="2020-08" db="EMBL/GenBank/DDBJ databases">
        <title>Sequencing the genomes of 1000 actinobacteria strains.</title>
        <authorList>
            <person name="Klenk H.-P."/>
        </authorList>
    </citation>
    <scope>NUCLEOTIDE SEQUENCE [LARGE SCALE GENOMIC DNA]</scope>
    <source>
        <strain evidence="2 3">DSM 45859</strain>
    </source>
</reference>
<dbReference type="EMBL" id="JACHMG010000001">
    <property type="protein sequence ID" value="MBB4683161.1"/>
    <property type="molecule type" value="Genomic_DNA"/>
</dbReference>
<name>A0A840ILG2_9PSEU</name>
<feature type="region of interest" description="Disordered" evidence="1">
    <location>
        <begin position="50"/>
        <end position="83"/>
    </location>
</feature>
<sequence length="83" mass="9160">MARIWPAPVIRASFARLQPADRVQGLPRGVPLDDHRHRLQIGDLVAQLEHVPAPDGDPLGEARALRRQPGHSRPVFEPSDHAA</sequence>
<organism evidence="2 3">
    <name type="scientific">Amycolatopsis jiangsuensis</name>
    <dbReference type="NCBI Taxonomy" id="1181879"/>
    <lineage>
        <taxon>Bacteria</taxon>
        <taxon>Bacillati</taxon>
        <taxon>Actinomycetota</taxon>
        <taxon>Actinomycetes</taxon>
        <taxon>Pseudonocardiales</taxon>
        <taxon>Pseudonocardiaceae</taxon>
        <taxon>Amycolatopsis</taxon>
    </lineage>
</organism>
<protein>
    <submittedName>
        <fullName evidence="2">Uncharacterized protein</fullName>
    </submittedName>
</protein>
<dbReference type="AlphaFoldDB" id="A0A840ILG2"/>
<evidence type="ECO:0000313" key="3">
    <source>
        <dbReference type="Proteomes" id="UP000581769"/>
    </source>
</evidence>
<evidence type="ECO:0000313" key="2">
    <source>
        <dbReference type="EMBL" id="MBB4683161.1"/>
    </source>
</evidence>